<reference evidence="11" key="1">
    <citation type="journal article" date="2012" name="Genome Biol. Evol.">
        <title>Phylogenetic analysis of mitochondrial outer membrane ?-barrel channels.</title>
        <authorList>
            <person name="Wojtkowska M."/>
            <person name="Jakalski M."/>
            <person name="Pienkowska J.R."/>
            <person name="Stobienia O."/>
            <person name="Karachitos A."/>
            <person name="Przytycka T.M."/>
            <person name="Weiner J.III."/>
            <person name="Kmita H."/>
            <person name="Makalowski W."/>
        </authorList>
    </citation>
    <scope>NUCLEOTIDE SEQUENCE</scope>
</reference>
<evidence type="ECO:0000256" key="7">
    <source>
        <dbReference type="ARBA" id="ARBA00022927"/>
    </source>
</evidence>
<feature type="compositionally biased region" description="Pro residues" evidence="10">
    <location>
        <begin position="1"/>
        <end position="10"/>
    </location>
</feature>
<dbReference type="InterPro" id="IPR023614">
    <property type="entry name" value="Porin_dom_sf"/>
</dbReference>
<sequence>MDKLPSPPAAAPSALPSVPVMPPLPPLAGAGSPSEPIAPAETHKEAPPSFWRRVLDHGPLPYPGKFDDLSKESKGILDSRENFDGFNFDVSRTITANFDMTHAIHFGSQTEPPSYNFMTRYFSPTGMFLDGKLSPGPMLLNGTVQGRIAFPLKTWYRTTPGGRSKPVSKLSLRLTGVVGKPSAKPIPPQFNMELDMKGSDYQAQFKWHNPGMYELSYAQSVHPNVALGLHGLFDSRMGRTELTAAGRVAWNGRKCIATASMASYGHLTSSYTQVMEDGRKSWSTDMQLIHLEDHGVWEAVYSAGYAYNLLQSRVRGRVDSNWCCSAILEEKVLDTVTLLICGDMNYAKDVYKVGFGFSFHL</sequence>
<comment type="similarity">
    <text evidence="2">Belongs to the Tom40 family.</text>
</comment>
<keyword evidence="5" id="KW-0812">Transmembrane</keyword>
<evidence type="ECO:0000256" key="5">
    <source>
        <dbReference type="ARBA" id="ARBA00022692"/>
    </source>
</evidence>
<dbReference type="AlphaFoldDB" id="F1CGS4"/>
<organism evidence="11">
    <name type="scientific">Acanthamoeba castellanii</name>
    <name type="common">Amoeba</name>
    <dbReference type="NCBI Taxonomy" id="5755"/>
    <lineage>
        <taxon>Eukaryota</taxon>
        <taxon>Amoebozoa</taxon>
        <taxon>Discosea</taxon>
        <taxon>Longamoebia</taxon>
        <taxon>Centramoebida</taxon>
        <taxon>Acanthamoebidae</taxon>
        <taxon>Acanthamoeba</taxon>
    </lineage>
</organism>
<evidence type="ECO:0000313" key="11">
    <source>
        <dbReference type="EMBL" id="ADZ24223.1"/>
    </source>
</evidence>
<dbReference type="GO" id="GO:0005741">
    <property type="term" value="C:mitochondrial outer membrane"/>
    <property type="evidence" value="ECO:0007669"/>
    <property type="project" value="UniProtKB-SubCell"/>
</dbReference>
<gene>
    <name evidence="11" type="primary">Tom40</name>
</gene>
<comment type="subcellular location">
    <subcellularLocation>
        <location evidence="1">Mitochondrion outer membrane</location>
        <topology evidence="1">Multi-pass membrane protein</topology>
    </subcellularLocation>
</comment>
<feature type="region of interest" description="Disordered" evidence="10">
    <location>
        <begin position="1"/>
        <end position="45"/>
    </location>
</feature>
<dbReference type="VEuPathDB" id="AmoebaDB:ACA1_217210"/>
<evidence type="ECO:0000256" key="3">
    <source>
        <dbReference type="ARBA" id="ARBA00022448"/>
    </source>
</evidence>
<keyword evidence="3" id="KW-0813">Transport</keyword>
<evidence type="ECO:0000256" key="10">
    <source>
        <dbReference type="SAM" id="MobiDB-lite"/>
    </source>
</evidence>
<evidence type="ECO:0000256" key="8">
    <source>
        <dbReference type="ARBA" id="ARBA00023128"/>
    </source>
</evidence>
<keyword evidence="7" id="KW-0653">Protein transport</keyword>
<evidence type="ECO:0000256" key="2">
    <source>
        <dbReference type="ARBA" id="ARBA00010510"/>
    </source>
</evidence>
<keyword evidence="8" id="KW-0496">Mitochondrion</keyword>
<dbReference type="InterPro" id="IPR027246">
    <property type="entry name" value="Porin_Euk/Tom40"/>
</dbReference>
<evidence type="ECO:0000256" key="6">
    <source>
        <dbReference type="ARBA" id="ARBA00022787"/>
    </source>
</evidence>
<dbReference type="Pfam" id="PF01459">
    <property type="entry name" value="Porin_3"/>
    <property type="match status" value="1"/>
</dbReference>
<evidence type="ECO:0000256" key="4">
    <source>
        <dbReference type="ARBA" id="ARBA00022452"/>
    </source>
</evidence>
<dbReference type="GO" id="GO:0008320">
    <property type="term" value="F:protein transmembrane transporter activity"/>
    <property type="evidence" value="ECO:0007669"/>
    <property type="project" value="InterPro"/>
</dbReference>
<dbReference type="InterPro" id="IPR037930">
    <property type="entry name" value="Tom40"/>
</dbReference>
<keyword evidence="9" id="KW-0472">Membrane</keyword>
<protein>
    <submittedName>
        <fullName evidence="11">Translocase of outer mitochondrial membrane 40</fullName>
    </submittedName>
</protein>
<name>F1CGS4_ACACA</name>
<keyword evidence="4" id="KW-1134">Transmembrane beta strand</keyword>
<dbReference type="GO" id="GO:0030150">
    <property type="term" value="P:protein import into mitochondrial matrix"/>
    <property type="evidence" value="ECO:0007669"/>
    <property type="project" value="InterPro"/>
</dbReference>
<dbReference type="Gene3D" id="2.40.160.10">
    <property type="entry name" value="Porin"/>
    <property type="match status" value="1"/>
</dbReference>
<dbReference type="PANTHER" id="PTHR10802">
    <property type="entry name" value="MITOCHONDRIAL IMPORT RECEPTOR SUBUNIT TOM40"/>
    <property type="match status" value="1"/>
</dbReference>
<evidence type="ECO:0000256" key="9">
    <source>
        <dbReference type="ARBA" id="ARBA00023136"/>
    </source>
</evidence>
<proteinExistence type="evidence at transcript level"/>
<evidence type="ECO:0000256" key="1">
    <source>
        <dbReference type="ARBA" id="ARBA00004374"/>
    </source>
</evidence>
<keyword evidence="6" id="KW-1000">Mitochondrion outer membrane</keyword>
<dbReference type="EMBL" id="HQ259301">
    <property type="protein sequence ID" value="ADZ24223.1"/>
    <property type="molecule type" value="mRNA"/>
</dbReference>
<accession>F1CGS4</accession>